<dbReference type="NCBIfam" id="TIGR02867">
    <property type="entry name" value="spore_II_P"/>
    <property type="match status" value="1"/>
</dbReference>
<accession>A0ABV8XAA1</accession>
<evidence type="ECO:0000313" key="1">
    <source>
        <dbReference type="EMBL" id="MFC4411065.1"/>
    </source>
</evidence>
<sequence length="268" mass="30396">MRKKLQLWIGLIFFLFLLPIVADKIPAEAKEEVTIVEKKDQRLVYASNLRQIEPPPAVEEPAVQKKSALVYFTHYDEAFKPITQAHDGKIAVSHLEKNITNFGEQLKAHFQANNIQTDVLDVKVSRTKAYDAIRPHVKQMLAEKQYDLLLDIHRDALKKDRTTVQHEGASYAKIAIVIGQENNNYRWNEALAERISKRMNELIPDISRGLIPKQGHGVDGNYNQDLSRNLLLIEIGGIDNTEEEINRTIAVLSKAASDVLNAEQLAKD</sequence>
<evidence type="ECO:0000313" key="2">
    <source>
        <dbReference type="Proteomes" id="UP001595817"/>
    </source>
</evidence>
<dbReference type="RefSeq" id="WP_378155597.1">
    <property type="nucleotide sequence ID" value="NZ_JBHSEC010000019.1"/>
</dbReference>
<dbReference type="Pfam" id="PF07454">
    <property type="entry name" value="SpoIIP"/>
    <property type="match status" value="1"/>
</dbReference>
<gene>
    <name evidence="1" type="primary">spoIIP</name>
    <name evidence="1" type="ORF">ACFOZY_11615</name>
</gene>
<keyword evidence="2" id="KW-1185">Reference proteome</keyword>
<dbReference type="InterPro" id="IPR010897">
    <property type="entry name" value="Spore_II_P"/>
</dbReference>
<reference evidence="2" key="1">
    <citation type="journal article" date="2019" name="Int. J. Syst. Evol. Microbiol.">
        <title>The Global Catalogue of Microorganisms (GCM) 10K type strain sequencing project: providing services to taxonomists for standard genome sequencing and annotation.</title>
        <authorList>
            <consortium name="The Broad Institute Genomics Platform"/>
            <consortium name="The Broad Institute Genome Sequencing Center for Infectious Disease"/>
            <person name="Wu L."/>
            <person name="Ma J."/>
        </authorList>
    </citation>
    <scope>NUCLEOTIDE SEQUENCE [LARGE SCALE GENOMIC DNA]</scope>
    <source>
        <strain evidence="2">CCUG 59778</strain>
    </source>
</reference>
<proteinExistence type="predicted"/>
<organism evidence="1 2">
    <name type="scientific">Chungangia koreensis</name>
    <dbReference type="NCBI Taxonomy" id="752657"/>
    <lineage>
        <taxon>Bacteria</taxon>
        <taxon>Bacillati</taxon>
        <taxon>Bacillota</taxon>
        <taxon>Bacilli</taxon>
        <taxon>Lactobacillales</taxon>
        <taxon>Chungangia</taxon>
    </lineage>
</organism>
<protein>
    <submittedName>
        <fullName evidence="1">Stage II sporulation protein P</fullName>
    </submittedName>
</protein>
<dbReference type="SUPFAM" id="SSF53187">
    <property type="entry name" value="Zn-dependent exopeptidases"/>
    <property type="match status" value="1"/>
</dbReference>
<name>A0ABV8XAA1_9LACT</name>
<comment type="caution">
    <text evidence="1">The sequence shown here is derived from an EMBL/GenBank/DDBJ whole genome shotgun (WGS) entry which is preliminary data.</text>
</comment>
<dbReference type="EMBL" id="JBHSEC010000019">
    <property type="protein sequence ID" value="MFC4411065.1"/>
    <property type="molecule type" value="Genomic_DNA"/>
</dbReference>
<dbReference type="Proteomes" id="UP001595817">
    <property type="component" value="Unassembled WGS sequence"/>
</dbReference>